<comment type="caution">
    <text evidence="5">The sequence shown here is derived from an EMBL/GenBank/DDBJ whole genome shotgun (WGS) entry which is preliminary data.</text>
</comment>
<dbReference type="PANTHER" id="PTHR24107:SF30">
    <property type="entry name" value="GLC7-INTERACTING PROTEIN 3-RELATED"/>
    <property type="match status" value="1"/>
</dbReference>
<feature type="region of interest" description="Disordered" evidence="4">
    <location>
        <begin position="216"/>
        <end position="246"/>
    </location>
</feature>
<proteinExistence type="predicted"/>
<keyword evidence="3" id="KW-0206">Cytoskeleton</keyword>
<feature type="region of interest" description="Disordered" evidence="4">
    <location>
        <begin position="324"/>
        <end position="349"/>
    </location>
</feature>
<protein>
    <submittedName>
        <fullName evidence="5">Uncharacterized protein</fullName>
    </submittedName>
</protein>
<sequence>MSVVIRNPSDIDVSCDWLYKGKHRSKKKNSKIDTLTANNKDTIEQTNNSTTTTTGGGRRRRSTSVSFAELAKQETNDIQEHKNDKNSTLQRMALLTPISSVPQKDEKSPSGSPISRVVSSSIQESNGTSSVQEKEKIEKKLARSKSLNNSSGVKAGFMAKTPVSSQPAKSPVRSDSVKRSLFGSLFGKKTSSLSSSSSSTATPVATQNLAAINTLTHSTKQQPHRILSDNIGSPITIRDGSQSPISSMPLSATTPISSSTNSSHSHLQKLGISKLEPVSLKRVAFSVNKFTDDPPQQLPSRNPRIGNVLIPQDMLGDTPTISMGITPNAQASNNANSSDSGGSSSAPIDLSKKYTVDSIEYKRALDIQRKVMKEADMHQKEAHFAAKRIEYEVSLFKPDSKNSSNKLNRKIIDEDEEVTPDTVTFHADQLEGIDKPIHIHEHHFGEETVTEEKEMTLDIVYTRCCHLREILPIPSTLKQVKNKTAPLQVLKFLNAKPTMIDILSFCDFVSITHINTIVFDNVNLTQEMFKVVICSLANCHNLDKLSLKNVLINDQNWTLLCKFLLNNKSITKLDISQTNTKFISKDKNIEIPSDNEFLRHNLDWNMFATVLNIRNGRPIEELLLNGIKFSNHVDSSTFQFVLNSFSEQKNSVRDQPSFALRLGMASSDLSVTFIRYLLNWMSTTKNSAMSKAFYVQGVDTSFNDMSTYVKTIVNRLSSLDYTNLEYFTLNSCNISKAYDVALIIKYLSRLPRLKFLDLSNTSQIFPDVLPYLHKYLPRFKSLKRIHIDGNDLPYKELSVLSNILGKCTTLRHISIMQNTPQTEHDKVNNFARHNCWSILYALARQSPNLVNLDINYDAVPEGIQSRIALSLVSNMNKAMGSIEETDELTVQDDLLFDGSLLSDTAEQVFEKLNNLKNAPSEDGKPQFDSTKKYLLKKYFEKMKLVHNDVQQKIDTMFERRRTNTLSLKEKENLVRLLLLEKNFSNVLELCNQIPQFNILMGSPEQDTKSMNKHFEPSTETVEEDTTITASETPEIETMTRPHLMATDSGRTIDVYTGKPVLFRANSSTLVHGKEQEQEEGELHKWGFFVQQQNDIYPGNNDTSATQTTPSTTTTASTSSGISSAMSTGTTSTSASSESMPQAKTLITKIPSGANLRAAIIQAKGIDSINDLIHNVNENQVHLETIYGGDCVKSKVAETYDKLLNDMSEGRNIKK</sequence>
<dbReference type="SUPFAM" id="SSF52047">
    <property type="entry name" value="RNI-like"/>
    <property type="match status" value="1"/>
</dbReference>
<feature type="compositionally biased region" description="Low complexity" evidence="4">
    <location>
        <begin position="1102"/>
        <end position="1140"/>
    </location>
</feature>
<feature type="compositionally biased region" description="Basic and acidic residues" evidence="4">
    <location>
        <begin position="1007"/>
        <end position="1016"/>
    </location>
</feature>
<accession>A0A9P6WB33</accession>
<dbReference type="InterPro" id="IPR032675">
    <property type="entry name" value="LRR_dom_sf"/>
</dbReference>
<reference evidence="5 6" key="1">
    <citation type="submission" date="2020-11" db="EMBL/GenBank/DDBJ databases">
        <title>Kefir isolates.</title>
        <authorList>
            <person name="Marcisauskas S."/>
            <person name="Kim Y."/>
            <person name="Blasche S."/>
        </authorList>
    </citation>
    <scope>NUCLEOTIDE SEQUENCE [LARGE SCALE GENOMIC DNA]</scope>
    <source>
        <strain evidence="5 6">OG2</strain>
    </source>
</reference>
<feature type="region of interest" description="Disordered" evidence="4">
    <location>
        <begin position="26"/>
        <end position="62"/>
    </location>
</feature>
<dbReference type="PANTHER" id="PTHR24107">
    <property type="entry name" value="YNEIN REGULATORY COMPLEX SUBUNIT 5"/>
    <property type="match status" value="1"/>
</dbReference>
<dbReference type="Proteomes" id="UP000750334">
    <property type="component" value="Unassembled WGS sequence"/>
</dbReference>
<evidence type="ECO:0000313" key="5">
    <source>
        <dbReference type="EMBL" id="KAG0667713.1"/>
    </source>
</evidence>
<feature type="region of interest" description="Disordered" evidence="4">
    <location>
        <begin position="1007"/>
        <end position="1027"/>
    </location>
</feature>
<dbReference type="AlphaFoldDB" id="A0A9P6WB33"/>
<keyword evidence="2" id="KW-0963">Cytoplasm</keyword>
<evidence type="ECO:0000256" key="1">
    <source>
        <dbReference type="ARBA" id="ARBA00004245"/>
    </source>
</evidence>
<comment type="subcellular location">
    <subcellularLocation>
        <location evidence="1">Cytoplasm</location>
        <location evidence="1">Cytoskeleton</location>
    </subcellularLocation>
</comment>
<feature type="compositionally biased region" description="Basic and acidic residues" evidence="4">
    <location>
        <begin position="132"/>
        <end position="141"/>
    </location>
</feature>
<name>A0A9P6WB33_MAUEX</name>
<feature type="compositionally biased region" description="Low complexity" evidence="4">
    <location>
        <begin position="109"/>
        <end position="122"/>
    </location>
</feature>
<feature type="compositionally biased region" description="Low complexity" evidence="4">
    <location>
        <begin position="328"/>
        <end position="346"/>
    </location>
</feature>
<dbReference type="GO" id="GO:0005856">
    <property type="term" value="C:cytoskeleton"/>
    <property type="evidence" value="ECO:0007669"/>
    <property type="project" value="UniProtKB-SubCell"/>
</dbReference>
<evidence type="ECO:0000256" key="3">
    <source>
        <dbReference type="ARBA" id="ARBA00023212"/>
    </source>
</evidence>
<dbReference type="EMBL" id="PUHR01000095">
    <property type="protein sequence ID" value="KAG0667713.1"/>
    <property type="molecule type" value="Genomic_DNA"/>
</dbReference>
<dbReference type="Gene3D" id="3.80.10.10">
    <property type="entry name" value="Ribonuclease Inhibitor"/>
    <property type="match status" value="2"/>
</dbReference>
<evidence type="ECO:0000313" key="6">
    <source>
        <dbReference type="Proteomes" id="UP000750334"/>
    </source>
</evidence>
<dbReference type="OrthoDB" id="8436363at2759"/>
<organism evidence="5 6">
    <name type="scientific">Maudiozyma exigua</name>
    <name type="common">Yeast</name>
    <name type="synonym">Kazachstania exigua</name>
    <dbReference type="NCBI Taxonomy" id="34358"/>
    <lineage>
        <taxon>Eukaryota</taxon>
        <taxon>Fungi</taxon>
        <taxon>Dikarya</taxon>
        <taxon>Ascomycota</taxon>
        <taxon>Saccharomycotina</taxon>
        <taxon>Saccharomycetes</taxon>
        <taxon>Saccharomycetales</taxon>
        <taxon>Saccharomycetaceae</taxon>
        <taxon>Maudiozyma</taxon>
    </lineage>
</organism>
<feature type="region of interest" description="Disordered" evidence="4">
    <location>
        <begin position="98"/>
        <end position="176"/>
    </location>
</feature>
<evidence type="ECO:0000256" key="2">
    <source>
        <dbReference type="ARBA" id="ARBA00022490"/>
    </source>
</evidence>
<feature type="region of interest" description="Disordered" evidence="4">
    <location>
        <begin position="1093"/>
        <end position="1140"/>
    </location>
</feature>
<keyword evidence="6" id="KW-1185">Reference proteome</keyword>
<evidence type="ECO:0000256" key="4">
    <source>
        <dbReference type="SAM" id="MobiDB-lite"/>
    </source>
</evidence>
<gene>
    <name evidence="5" type="ORF">C6P45_005434</name>
</gene>
<dbReference type="InterPro" id="IPR052410">
    <property type="entry name" value="DRC5"/>
</dbReference>